<evidence type="ECO:0000313" key="4">
    <source>
        <dbReference type="EMBL" id="SVB71746.1"/>
    </source>
</evidence>
<dbReference type="FunFam" id="3.40.50.970:FF:000022">
    <property type="entry name" value="2-oxoglutarate ferredoxin oxidoreductase alpha subunit"/>
    <property type="match status" value="1"/>
</dbReference>
<evidence type="ECO:0008006" key="5">
    <source>
        <dbReference type="Google" id="ProtNLM"/>
    </source>
</evidence>
<dbReference type="InterPro" id="IPR022367">
    <property type="entry name" value="2-oxoacid/accept_OxRdtase_asu"/>
</dbReference>
<dbReference type="InterPro" id="IPR002880">
    <property type="entry name" value="Pyrv_Fd/Flavodoxin_OxRdtase_N"/>
</dbReference>
<sequence>MSTAKKKISDIDAATIRFAGDSGDGMQLTGSQFSDNTAIFGNDLATMPDFPAEIRAPKGSLAGVSSFQLQFSNKDIHTPGDDLDVLVAMNPAGLKVHLGDLKDNGMLIINTANFTAKNLQLAGYEESPLEGDSLDGYQVINVDMTQLVTTTLKDLGLSSKLKARSTNMFALGLLYWLYGRSLDSSIEFIQKKFAKAPEIVEANIKALNAGYYYGETLEVIKTTYKVNKAVFEKGKYRNIMGNNALAFGLLTASQHSGLDLYYGGYPITPASDILHYLAQYKNFGVKTFQAEDEIAGVTSAIGAAFAGNLAITATSGPGVALKSEALGLAVITELPLVLVNVQRGGPSTGLPTKTEQSDLNQAIYGRNGEAPMVVLAAATPTDCFNMAYEACRIALKYMIPVILLSDGYIANGSEPWKIPDIDSLPEIETRLTKKKEGFAPFQHDNPNLSRPWALPGTPGMEHRVGGLEKWEETGHVSYDPENHHKMVELRQEK</sequence>
<gene>
    <name evidence="4" type="ORF">METZ01_LOCUS224600</name>
</gene>
<evidence type="ECO:0000256" key="1">
    <source>
        <dbReference type="ARBA" id="ARBA00023002"/>
    </source>
</evidence>
<dbReference type="SUPFAM" id="SSF53323">
    <property type="entry name" value="Pyruvate-ferredoxin oxidoreductase, PFOR, domain III"/>
    <property type="match status" value="1"/>
</dbReference>
<feature type="domain" description="Pyruvate flavodoxin/ferredoxin oxidoreductase pyrimidine binding" evidence="3">
    <location>
        <begin position="262"/>
        <end position="471"/>
    </location>
</feature>
<dbReference type="Pfam" id="PF01855">
    <property type="entry name" value="POR_N"/>
    <property type="match status" value="1"/>
</dbReference>
<dbReference type="InterPro" id="IPR050722">
    <property type="entry name" value="Pyruvate:ferred/Flavod_OxRd"/>
</dbReference>
<dbReference type="CDD" id="cd07034">
    <property type="entry name" value="TPP_PYR_PFOR_IOR-alpha_like"/>
    <property type="match status" value="1"/>
</dbReference>
<organism evidence="4">
    <name type="scientific">marine metagenome</name>
    <dbReference type="NCBI Taxonomy" id="408172"/>
    <lineage>
        <taxon>unclassified sequences</taxon>
        <taxon>metagenomes</taxon>
        <taxon>ecological metagenomes</taxon>
    </lineage>
</organism>
<dbReference type="SUPFAM" id="SSF52518">
    <property type="entry name" value="Thiamin diphosphate-binding fold (THDP-binding)"/>
    <property type="match status" value="1"/>
</dbReference>
<dbReference type="EMBL" id="UINC01054259">
    <property type="protein sequence ID" value="SVB71746.1"/>
    <property type="molecule type" value="Genomic_DNA"/>
</dbReference>
<dbReference type="Gene3D" id="3.40.920.10">
    <property type="entry name" value="Pyruvate-ferredoxin oxidoreductase, PFOR, domain III"/>
    <property type="match status" value="1"/>
</dbReference>
<dbReference type="Pfam" id="PF01558">
    <property type="entry name" value="POR"/>
    <property type="match status" value="1"/>
</dbReference>
<dbReference type="PANTHER" id="PTHR32154:SF20">
    <property type="entry name" value="2-OXOGLUTARATE OXIDOREDUCTASE SUBUNIT KORA"/>
    <property type="match status" value="1"/>
</dbReference>
<protein>
    <recommendedName>
        <fullName evidence="5">Pyruvate flavodoxin/ferredoxin oxidoreductase pyrimidine binding domain-containing protein</fullName>
    </recommendedName>
</protein>
<evidence type="ECO:0000259" key="2">
    <source>
        <dbReference type="Pfam" id="PF01558"/>
    </source>
</evidence>
<proteinExistence type="predicted"/>
<feature type="non-terminal residue" evidence="4">
    <location>
        <position position="493"/>
    </location>
</feature>
<accession>A0A382G917</accession>
<evidence type="ECO:0000259" key="3">
    <source>
        <dbReference type="Pfam" id="PF01855"/>
    </source>
</evidence>
<name>A0A382G917_9ZZZZ</name>
<dbReference type="GO" id="GO:0006979">
    <property type="term" value="P:response to oxidative stress"/>
    <property type="evidence" value="ECO:0007669"/>
    <property type="project" value="TreeGrafter"/>
</dbReference>
<dbReference type="InterPro" id="IPR019752">
    <property type="entry name" value="Pyrv/ketoisovalerate_OxRed_cat"/>
</dbReference>
<dbReference type="NCBIfam" id="TIGR03710">
    <property type="entry name" value="OAFO_sf"/>
    <property type="match status" value="1"/>
</dbReference>
<keyword evidence="1" id="KW-0560">Oxidoreductase</keyword>
<dbReference type="PANTHER" id="PTHR32154">
    <property type="entry name" value="PYRUVATE-FLAVODOXIN OXIDOREDUCTASE-RELATED"/>
    <property type="match status" value="1"/>
</dbReference>
<dbReference type="InterPro" id="IPR029061">
    <property type="entry name" value="THDP-binding"/>
</dbReference>
<reference evidence="4" key="1">
    <citation type="submission" date="2018-05" db="EMBL/GenBank/DDBJ databases">
        <authorList>
            <person name="Lanie J.A."/>
            <person name="Ng W.-L."/>
            <person name="Kazmierczak K.M."/>
            <person name="Andrzejewski T.M."/>
            <person name="Davidsen T.M."/>
            <person name="Wayne K.J."/>
            <person name="Tettelin H."/>
            <person name="Glass J.I."/>
            <person name="Rusch D."/>
            <person name="Podicherti R."/>
            <person name="Tsui H.-C.T."/>
            <person name="Winkler M.E."/>
        </authorList>
    </citation>
    <scope>NUCLEOTIDE SEQUENCE</scope>
</reference>
<dbReference type="Gene3D" id="3.40.50.970">
    <property type="match status" value="1"/>
</dbReference>
<dbReference type="InterPro" id="IPR002869">
    <property type="entry name" value="Pyrv_flavodox_OxRed_cen"/>
</dbReference>
<dbReference type="AlphaFoldDB" id="A0A382G917"/>
<dbReference type="GO" id="GO:0016903">
    <property type="term" value="F:oxidoreductase activity, acting on the aldehyde or oxo group of donors"/>
    <property type="evidence" value="ECO:0007669"/>
    <property type="project" value="InterPro"/>
</dbReference>
<feature type="domain" description="Pyruvate/ketoisovalerate oxidoreductase catalytic" evidence="2">
    <location>
        <begin position="23"/>
        <end position="211"/>
    </location>
</feature>